<keyword evidence="1" id="KW-0472">Membrane</keyword>
<keyword evidence="1" id="KW-0812">Transmembrane</keyword>
<dbReference type="InterPro" id="IPR018247">
    <property type="entry name" value="EF_Hand_1_Ca_BS"/>
</dbReference>
<evidence type="ECO:0000313" key="3">
    <source>
        <dbReference type="Proteomes" id="UP000297595"/>
    </source>
</evidence>
<comment type="caution">
    <text evidence="2">The sequence shown here is derived from an EMBL/GenBank/DDBJ whole genome shotgun (WGS) entry which is preliminary data.</text>
</comment>
<dbReference type="EMBL" id="SOZJ01000008">
    <property type="protein sequence ID" value="TGJ63127.1"/>
    <property type="molecule type" value="Genomic_DNA"/>
</dbReference>
<feature type="transmembrane region" description="Helical" evidence="1">
    <location>
        <begin position="365"/>
        <end position="391"/>
    </location>
</feature>
<gene>
    <name evidence="2" type="ORF">EYR41_011070</name>
</gene>
<dbReference type="AlphaFoldDB" id="A0A8H2DM16"/>
<dbReference type="Proteomes" id="UP000297595">
    <property type="component" value="Unassembled WGS sequence"/>
</dbReference>
<reference evidence="2 3" key="1">
    <citation type="submission" date="2019-03" db="EMBL/GenBank/DDBJ databases">
        <title>Nematode-trapping fungi genome.</title>
        <authorList>
            <person name="Vidal-Diez De Ulzurrun G."/>
        </authorList>
    </citation>
    <scope>NUCLEOTIDE SEQUENCE [LARGE SCALE GENOMIC DNA]</scope>
    <source>
        <strain evidence="2 3">TWF154</strain>
    </source>
</reference>
<name>A0A8H2DM16_ORBOL</name>
<keyword evidence="1" id="KW-1133">Transmembrane helix</keyword>
<accession>A0A8H2DM16</accession>
<dbReference type="PROSITE" id="PS00018">
    <property type="entry name" value="EF_HAND_1"/>
    <property type="match status" value="1"/>
</dbReference>
<sequence length="407" mass="45703">MYHVVGLLNFPIQPSHLFSQSASQNYNQIKIQSKMIKLFPKSPTKTTPQTIISPSSAITQVLNIPELLEQILFFILTSPELDTPARCKTANILRSTSSIWAGTIDSSPALSALAFRNRKASPTNPTGEAAARGAVPRGAAARSDGDLNIPFLQSLKYELSEIEQIRYYHGNSLGLKELKKIKNSQRIINPPKFTFQKLRKALRLPPKRTKLHSTKYLASDVLIIQPLPPKTINTYLHFSGWGCSEWAAWLRRFSRPEDFHKFGNTIEFKYWYKITDSSGGNAITGADVINALTKVLTEFYTFNKGLFEIIHIELAVGNILSSVPSSPIETPTEIEYMYRWYLWHPKKLGGPTGIYDIVIIIVEEVMWGAGVILVTIQCTGTFICFATAWLLERLKEGIKALRRTVAS</sequence>
<protein>
    <submittedName>
        <fullName evidence="2">Uncharacterized protein</fullName>
    </submittedName>
</protein>
<organism evidence="2 3">
    <name type="scientific">Orbilia oligospora</name>
    <name type="common">Nematode-trapping fungus</name>
    <name type="synonym">Arthrobotrys oligospora</name>
    <dbReference type="NCBI Taxonomy" id="2813651"/>
    <lineage>
        <taxon>Eukaryota</taxon>
        <taxon>Fungi</taxon>
        <taxon>Dikarya</taxon>
        <taxon>Ascomycota</taxon>
        <taxon>Pezizomycotina</taxon>
        <taxon>Orbiliomycetes</taxon>
        <taxon>Orbiliales</taxon>
        <taxon>Orbiliaceae</taxon>
        <taxon>Orbilia</taxon>
    </lineage>
</organism>
<evidence type="ECO:0000313" key="2">
    <source>
        <dbReference type="EMBL" id="TGJ63127.1"/>
    </source>
</evidence>
<proteinExistence type="predicted"/>
<evidence type="ECO:0000256" key="1">
    <source>
        <dbReference type="SAM" id="Phobius"/>
    </source>
</evidence>